<dbReference type="OrthoDB" id="161399at2"/>
<gene>
    <name evidence="3" type="ORF">KDAU_35390</name>
</gene>
<keyword evidence="4" id="KW-1185">Reference proteome</keyword>
<comment type="caution">
    <text evidence="3">The sequence shown here is derived from an EMBL/GenBank/DDBJ whole genome shotgun (WGS) entry which is preliminary data.</text>
</comment>
<protein>
    <submittedName>
        <fullName evidence="3">Uncharacterized protein</fullName>
    </submittedName>
</protein>
<organism evidence="3 4">
    <name type="scientific">Dictyobacter aurantiacus</name>
    <dbReference type="NCBI Taxonomy" id="1936993"/>
    <lineage>
        <taxon>Bacteria</taxon>
        <taxon>Bacillati</taxon>
        <taxon>Chloroflexota</taxon>
        <taxon>Ktedonobacteria</taxon>
        <taxon>Ktedonobacterales</taxon>
        <taxon>Dictyobacteraceae</taxon>
        <taxon>Dictyobacter</taxon>
    </lineage>
</organism>
<dbReference type="AlphaFoldDB" id="A0A401ZH46"/>
<accession>A0A401ZH46</accession>
<keyword evidence="1" id="KW-0175">Coiled coil</keyword>
<evidence type="ECO:0000313" key="3">
    <source>
        <dbReference type="EMBL" id="GCE06210.1"/>
    </source>
</evidence>
<proteinExistence type="predicted"/>
<reference evidence="4" key="1">
    <citation type="submission" date="2018-12" db="EMBL/GenBank/DDBJ databases">
        <title>Tengunoibacter tsumagoiensis gen. nov., sp. nov., Dictyobacter kobayashii sp. nov., D. alpinus sp. nov., and D. joshuensis sp. nov. and description of Dictyobacteraceae fam. nov. within the order Ktedonobacterales isolated from Tengu-no-mugimeshi.</title>
        <authorList>
            <person name="Wang C.M."/>
            <person name="Zheng Y."/>
            <person name="Sakai Y."/>
            <person name="Toyoda A."/>
            <person name="Minakuchi Y."/>
            <person name="Abe K."/>
            <person name="Yokota A."/>
            <person name="Yabe S."/>
        </authorList>
    </citation>
    <scope>NUCLEOTIDE SEQUENCE [LARGE SCALE GENOMIC DNA]</scope>
    <source>
        <strain evidence="4">S-27</strain>
    </source>
</reference>
<feature type="region of interest" description="Disordered" evidence="2">
    <location>
        <begin position="179"/>
        <end position="198"/>
    </location>
</feature>
<dbReference type="RefSeq" id="WP_126597173.1">
    <property type="nucleotide sequence ID" value="NZ_BIFQ01000001.1"/>
</dbReference>
<feature type="coiled-coil region" evidence="1">
    <location>
        <begin position="14"/>
        <end position="41"/>
    </location>
</feature>
<name>A0A401ZH46_9CHLR</name>
<dbReference type="EMBL" id="BIFQ01000001">
    <property type="protein sequence ID" value="GCE06210.1"/>
    <property type="molecule type" value="Genomic_DNA"/>
</dbReference>
<sequence length="198" mass="22288">MGQYREWLFYREIDQQLTAQIQASEQELAQVQTEIEHLERDTRYADNIIIQALIGLQQAQQVHSQGVAAEAATRGQRGSSPVLFAWNQLPQLDNRDAQQVDDNVTLPRPLPAPTGSESSLTPTSSSAFMDANSQTDPQLKVPWWLRNAHAHKEIPTGAPGTSPVDQQSTRTNQLVERWFERWGERTRDSASKQEGQGE</sequence>
<evidence type="ECO:0000256" key="1">
    <source>
        <dbReference type="SAM" id="Coils"/>
    </source>
</evidence>
<dbReference type="Proteomes" id="UP000287224">
    <property type="component" value="Unassembled WGS sequence"/>
</dbReference>
<feature type="region of interest" description="Disordered" evidence="2">
    <location>
        <begin position="103"/>
        <end position="133"/>
    </location>
</feature>
<evidence type="ECO:0000256" key="2">
    <source>
        <dbReference type="SAM" id="MobiDB-lite"/>
    </source>
</evidence>
<feature type="region of interest" description="Disordered" evidence="2">
    <location>
        <begin position="153"/>
        <end position="174"/>
    </location>
</feature>
<evidence type="ECO:0000313" key="4">
    <source>
        <dbReference type="Proteomes" id="UP000287224"/>
    </source>
</evidence>
<feature type="compositionally biased region" description="Basic and acidic residues" evidence="2">
    <location>
        <begin position="179"/>
        <end position="191"/>
    </location>
</feature>
<feature type="compositionally biased region" description="Low complexity" evidence="2">
    <location>
        <begin position="114"/>
        <end position="126"/>
    </location>
</feature>
<feature type="compositionally biased region" description="Polar residues" evidence="2">
    <location>
        <begin position="163"/>
        <end position="174"/>
    </location>
</feature>